<gene>
    <name evidence="1" type="ORF">RPERSI_LOCUS22877</name>
</gene>
<dbReference type="Proteomes" id="UP000789920">
    <property type="component" value="Unassembled WGS sequence"/>
</dbReference>
<evidence type="ECO:0000313" key="2">
    <source>
        <dbReference type="Proteomes" id="UP000789920"/>
    </source>
</evidence>
<protein>
    <submittedName>
        <fullName evidence="1">12934_t:CDS:1</fullName>
    </submittedName>
</protein>
<comment type="caution">
    <text evidence="1">The sequence shown here is derived from an EMBL/GenBank/DDBJ whole genome shotgun (WGS) entry which is preliminary data.</text>
</comment>
<sequence length="42" mass="5000">LQKYVIEKLSKKVKDEYLDIKGKVVKISKEFNDFKQLVCLKL</sequence>
<reference evidence="1" key="1">
    <citation type="submission" date="2021-06" db="EMBL/GenBank/DDBJ databases">
        <authorList>
            <person name="Kallberg Y."/>
            <person name="Tangrot J."/>
            <person name="Rosling A."/>
        </authorList>
    </citation>
    <scope>NUCLEOTIDE SEQUENCE</scope>
    <source>
        <strain evidence="1">MA461A</strain>
    </source>
</reference>
<keyword evidence="2" id="KW-1185">Reference proteome</keyword>
<feature type="non-terminal residue" evidence="1">
    <location>
        <position position="42"/>
    </location>
</feature>
<evidence type="ECO:0000313" key="1">
    <source>
        <dbReference type="EMBL" id="CAG8809505.1"/>
    </source>
</evidence>
<proteinExistence type="predicted"/>
<dbReference type="EMBL" id="CAJVQC010070206">
    <property type="protein sequence ID" value="CAG8809505.1"/>
    <property type="molecule type" value="Genomic_DNA"/>
</dbReference>
<organism evidence="1 2">
    <name type="scientific">Racocetra persica</name>
    <dbReference type="NCBI Taxonomy" id="160502"/>
    <lineage>
        <taxon>Eukaryota</taxon>
        <taxon>Fungi</taxon>
        <taxon>Fungi incertae sedis</taxon>
        <taxon>Mucoromycota</taxon>
        <taxon>Glomeromycotina</taxon>
        <taxon>Glomeromycetes</taxon>
        <taxon>Diversisporales</taxon>
        <taxon>Gigasporaceae</taxon>
        <taxon>Racocetra</taxon>
    </lineage>
</organism>
<accession>A0ACA9RU81</accession>
<feature type="non-terminal residue" evidence="1">
    <location>
        <position position="1"/>
    </location>
</feature>
<name>A0ACA9RU81_9GLOM</name>